<keyword evidence="3" id="KW-1185">Reference proteome</keyword>
<dbReference type="EMBL" id="OMOH01000004">
    <property type="protein sequence ID" value="SPF68270.1"/>
    <property type="molecule type" value="Genomic_DNA"/>
</dbReference>
<keyword evidence="2" id="KW-0223">Dioxygenase</keyword>
<evidence type="ECO:0000313" key="2">
    <source>
        <dbReference type="EMBL" id="SPF68270.1"/>
    </source>
</evidence>
<dbReference type="Proteomes" id="UP000265962">
    <property type="component" value="Unassembled WGS sequence"/>
</dbReference>
<dbReference type="SUPFAM" id="SSF54593">
    <property type="entry name" value="Glyoxalase/Bleomycin resistance protein/Dihydroxybiphenyl dioxygenase"/>
    <property type="match status" value="1"/>
</dbReference>
<protein>
    <submittedName>
        <fullName evidence="2">Glyoxalase/Bleomycin resistance protein/Dioxygenase superfamily</fullName>
    </submittedName>
</protein>
<gene>
    <name evidence="2" type="ORF">PROPJV5_1213</name>
</gene>
<dbReference type="InterPro" id="IPR004360">
    <property type="entry name" value="Glyas_Fos-R_dOase_dom"/>
</dbReference>
<reference evidence="3" key="1">
    <citation type="submission" date="2018-02" db="EMBL/GenBank/DDBJ databases">
        <authorList>
            <person name="Hornung B."/>
        </authorList>
    </citation>
    <scope>NUCLEOTIDE SEQUENCE [LARGE SCALE GENOMIC DNA]</scope>
</reference>
<dbReference type="GO" id="GO:0051213">
    <property type="term" value="F:dioxygenase activity"/>
    <property type="evidence" value="ECO:0007669"/>
    <property type="project" value="UniProtKB-KW"/>
</dbReference>
<dbReference type="PANTHER" id="PTHR21366">
    <property type="entry name" value="GLYOXALASE FAMILY PROTEIN"/>
    <property type="match status" value="1"/>
</dbReference>
<evidence type="ECO:0000259" key="1">
    <source>
        <dbReference type="PROSITE" id="PS51819"/>
    </source>
</evidence>
<dbReference type="Gene3D" id="3.10.180.10">
    <property type="entry name" value="2,3-Dihydroxybiphenyl 1,2-Dioxygenase, domain 1"/>
    <property type="match status" value="1"/>
</dbReference>
<dbReference type="Pfam" id="PF00903">
    <property type="entry name" value="Glyoxalase"/>
    <property type="match status" value="1"/>
</dbReference>
<dbReference type="InterPro" id="IPR029068">
    <property type="entry name" value="Glyas_Bleomycin-R_OHBP_Dase"/>
</dbReference>
<dbReference type="InterPro" id="IPR037523">
    <property type="entry name" value="VOC_core"/>
</dbReference>
<feature type="domain" description="VOC" evidence="1">
    <location>
        <begin position="9"/>
        <end position="131"/>
    </location>
</feature>
<dbReference type="PANTHER" id="PTHR21366:SF14">
    <property type="entry name" value="GLYOXALASE DOMAIN-CONTAINING PROTEIN 5"/>
    <property type="match status" value="1"/>
</dbReference>
<evidence type="ECO:0000313" key="3">
    <source>
        <dbReference type="Proteomes" id="UP000265962"/>
    </source>
</evidence>
<organism evidence="2 3">
    <name type="scientific">Propionibacterium ruminifibrarum</name>
    <dbReference type="NCBI Taxonomy" id="1962131"/>
    <lineage>
        <taxon>Bacteria</taxon>
        <taxon>Bacillati</taxon>
        <taxon>Actinomycetota</taxon>
        <taxon>Actinomycetes</taxon>
        <taxon>Propionibacteriales</taxon>
        <taxon>Propionibacteriaceae</taxon>
        <taxon>Propionibacterium</taxon>
    </lineage>
</organism>
<dbReference type="RefSeq" id="WP_220474355.1">
    <property type="nucleotide sequence ID" value="NZ_OMOH01000004.1"/>
</dbReference>
<keyword evidence="2" id="KW-0560">Oxidoreductase</keyword>
<name>A0A375I0V4_9ACTN</name>
<accession>A0A375I0V4</accession>
<sequence length="132" mass="13864">MSRNPGIAGIHHIGITVTDLQASVEWFTSVLGAEEVERFDIGPMSKAMIRLGDVTLSLVSHGPAGIAGPFDEHRVGLDHLSFAVPNAGVLKTWSGRLDDAGVEHSGIVAGAMGSLLAFRGPDNIALEFYTLG</sequence>
<dbReference type="AlphaFoldDB" id="A0A375I0V4"/>
<dbReference type="PROSITE" id="PS51819">
    <property type="entry name" value="VOC"/>
    <property type="match status" value="1"/>
</dbReference>
<dbReference type="InterPro" id="IPR050383">
    <property type="entry name" value="GlyoxalaseI/FosfomycinResist"/>
</dbReference>
<proteinExistence type="predicted"/>